<dbReference type="Proteomes" id="UP001066276">
    <property type="component" value="Chromosome 4_2"/>
</dbReference>
<sequence>MRRSPSVRRPRGRLTEAASGAKTVEDPKERPEVLEVASEVGVGDCLLPSLPAFSPFPRRRTKKTGWVHDGEKPGTSPKMADGAIGW</sequence>
<name>A0AAV7SBG0_PLEWA</name>
<protein>
    <submittedName>
        <fullName evidence="2">Uncharacterized protein</fullName>
    </submittedName>
</protein>
<dbReference type="EMBL" id="JANPWB010000008">
    <property type="protein sequence ID" value="KAJ1161799.1"/>
    <property type="molecule type" value="Genomic_DNA"/>
</dbReference>
<gene>
    <name evidence="2" type="ORF">NDU88_002280</name>
</gene>
<dbReference type="AlphaFoldDB" id="A0AAV7SBG0"/>
<feature type="compositionally biased region" description="Basic and acidic residues" evidence="1">
    <location>
        <begin position="23"/>
        <end position="32"/>
    </location>
</feature>
<keyword evidence="3" id="KW-1185">Reference proteome</keyword>
<accession>A0AAV7SBG0</accession>
<feature type="compositionally biased region" description="Basic residues" evidence="1">
    <location>
        <begin position="1"/>
        <end position="12"/>
    </location>
</feature>
<comment type="caution">
    <text evidence="2">The sequence shown here is derived from an EMBL/GenBank/DDBJ whole genome shotgun (WGS) entry which is preliminary data.</text>
</comment>
<proteinExistence type="predicted"/>
<evidence type="ECO:0000313" key="3">
    <source>
        <dbReference type="Proteomes" id="UP001066276"/>
    </source>
</evidence>
<organism evidence="2 3">
    <name type="scientific">Pleurodeles waltl</name>
    <name type="common">Iberian ribbed newt</name>
    <dbReference type="NCBI Taxonomy" id="8319"/>
    <lineage>
        <taxon>Eukaryota</taxon>
        <taxon>Metazoa</taxon>
        <taxon>Chordata</taxon>
        <taxon>Craniata</taxon>
        <taxon>Vertebrata</taxon>
        <taxon>Euteleostomi</taxon>
        <taxon>Amphibia</taxon>
        <taxon>Batrachia</taxon>
        <taxon>Caudata</taxon>
        <taxon>Salamandroidea</taxon>
        <taxon>Salamandridae</taxon>
        <taxon>Pleurodelinae</taxon>
        <taxon>Pleurodeles</taxon>
    </lineage>
</organism>
<evidence type="ECO:0000256" key="1">
    <source>
        <dbReference type="SAM" id="MobiDB-lite"/>
    </source>
</evidence>
<feature type="region of interest" description="Disordered" evidence="1">
    <location>
        <begin position="1"/>
        <end position="32"/>
    </location>
</feature>
<feature type="region of interest" description="Disordered" evidence="1">
    <location>
        <begin position="51"/>
        <end position="86"/>
    </location>
</feature>
<evidence type="ECO:0000313" key="2">
    <source>
        <dbReference type="EMBL" id="KAJ1161799.1"/>
    </source>
</evidence>
<reference evidence="2" key="1">
    <citation type="journal article" date="2022" name="bioRxiv">
        <title>Sequencing and chromosome-scale assembly of the giantPleurodeles waltlgenome.</title>
        <authorList>
            <person name="Brown T."/>
            <person name="Elewa A."/>
            <person name="Iarovenko S."/>
            <person name="Subramanian E."/>
            <person name="Araus A.J."/>
            <person name="Petzold A."/>
            <person name="Susuki M."/>
            <person name="Suzuki K.-i.T."/>
            <person name="Hayashi T."/>
            <person name="Toyoda A."/>
            <person name="Oliveira C."/>
            <person name="Osipova E."/>
            <person name="Leigh N.D."/>
            <person name="Simon A."/>
            <person name="Yun M.H."/>
        </authorList>
    </citation>
    <scope>NUCLEOTIDE SEQUENCE</scope>
    <source>
        <strain evidence="2">20211129_DDA</strain>
        <tissue evidence="2">Liver</tissue>
    </source>
</reference>